<reference evidence="1 2" key="1">
    <citation type="submission" date="2018-05" db="EMBL/GenBank/DDBJ databases">
        <title>Polaribacter aquimarinus sp. nov., isolated from sediment in a sediment of sea.</title>
        <authorList>
            <person name="Lu D."/>
        </authorList>
    </citation>
    <scope>NUCLEOTIDE SEQUENCE [LARGE SCALE GENOMIC DNA]</scope>
    <source>
        <strain evidence="1 2">ZY113</strain>
    </source>
</reference>
<dbReference type="Proteomes" id="UP000245670">
    <property type="component" value="Unassembled WGS sequence"/>
</dbReference>
<accession>A0A2U2J6W1</accession>
<evidence type="ECO:0000313" key="1">
    <source>
        <dbReference type="EMBL" id="PWG04042.1"/>
    </source>
</evidence>
<dbReference type="EMBL" id="QFFG01000008">
    <property type="protein sequence ID" value="PWG04042.1"/>
    <property type="molecule type" value="Genomic_DNA"/>
</dbReference>
<evidence type="ECO:0000313" key="2">
    <source>
        <dbReference type="Proteomes" id="UP000245670"/>
    </source>
</evidence>
<sequence length="136" mass="16382">MKKLKFIVLFYSMFILINNIYSQDTKEYYYTDIQTFDEENNKMELDDKMKSMLGKHFFITELENSLILSPDRNYKEGKDIYLKKENNISSRIYYQKNNRTNAKLTINLSMFSNTILFEITHKFSKIKKILVKAKEI</sequence>
<name>A0A2U2J6W1_9FLAO</name>
<protein>
    <submittedName>
        <fullName evidence="1">Uncharacterized protein</fullName>
    </submittedName>
</protein>
<proteinExistence type="predicted"/>
<keyword evidence="2" id="KW-1185">Reference proteome</keyword>
<comment type="caution">
    <text evidence="1">The sequence shown here is derived from an EMBL/GenBank/DDBJ whole genome shotgun (WGS) entry which is preliminary data.</text>
</comment>
<gene>
    <name evidence="1" type="ORF">DIS07_14725</name>
</gene>
<dbReference type="RefSeq" id="WP_109406038.1">
    <property type="nucleotide sequence ID" value="NZ_QFFG01000008.1"/>
</dbReference>
<dbReference type="AlphaFoldDB" id="A0A2U2J6W1"/>
<organism evidence="1 2">
    <name type="scientific">Polaribacter aquimarinus</name>
    <dbReference type="NCBI Taxonomy" id="2100726"/>
    <lineage>
        <taxon>Bacteria</taxon>
        <taxon>Pseudomonadati</taxon>
        <taxon>Bacteroidota</taxon>
        <taxon>Flavobacteriia</taxon>
        <taxon>Flavobacteriales</taxon>
        <taxon>Flavobacteriaceae</taxon>
    </lineage>
</organism>